<protein>
    <submittedName>
        <fullName evidence="2">Ribonuclease-III-like-domain-containing protein</fullName>
    </submittedName>
</protein>
<dbReference type="PANTHER" id="PTHR28160">
    <property type="entry name" value="54S RIBOSOMAL PROTEIN L15, MITOCHONDRIAL"/>
    <property type="match status" value="1"/>
</dbReference>
<dbReference type="Pfam" id="PF14622">
    <property type="entry name" value="Ribonucleas_3_3"/>
    <property type="match status" value="1"/>
</dbReference>
<dbReference type="SUPFAM" id="SSF69065">
    <property type="entry name" value="RNase III domain-like"/>
    <property type="match status" value="1"/>
</dbReference>
<dbReference type="PANTHER" id="PTHR28160:SF1">
    <property type="entry name" value="LARGE RIBOSOMAL SUBUNIT PROTEIN ML57"/>
    <property type="match status" value="1"/>
</dbReference>
<sequence length="231" mass="25067">MSHSARYLRSLRSASSLPSGSALSPSRTIPGANDRAFVEHLNGVFPELQFPPELARRILTHGSHPTAINGHNAGMSFLGRRVLESYLLLFLQSSKALQPNDNIDAIITRTIGSYTLGDHIGRRWGLGRGMRWTPAAPARRLAEDREASMVSVGLYKVQGDAVAAVMGGIFHQFGATVAHRVFHTRVLPYLENLPEQFIADAQSICERMGGTEGKLLLDNATPTAEPVAATN</sequence>
<dbReference type="STRING" id="68775.A0A5C3LM88"/>
<dbReference type="OrthoDB" id="2281895at2759"/>
<dbReference type="GO" id="GO:0005762">
    <property type="term" value="C:mitochondrial large ribosomal subunit"/>
    <property type="evidence" value="ECO:0007669"/>
    <property type="project" value="InterPro"/>
</dbReference>
<dbReference type="EMBL" id="ML213638">
    <property type="protein sequence ID" value="TFK33970.1"/>
    <property type="molecule type" value="Genomic_DNA"/>
</dbReference>
<dbReference type="GO" id="GO:0003735">
    <property type="term" value="F:structural constituent of ribosome"/>
    <property type="evidence" value="ECO:0007669"/>
    <property type="project" value="InterPro"/>
</dbReference>
<evidence type="ECO:0000313" key="3">
    <source>
        <dbReference type="Proteomes" id="UP000308652"/>
    </source>
</evidence>
<dbReference type="InterPro" id="IPR036389">
    <property type="entry name" value="RNase_III_sf"/>
</dbReference>
<dbReference type="AlphaFoldDB" id="A0A5C3LM88"/>
<organism evidence="2 3">
    <name type="scientific">Crucibulum laeve</name>
    <dbReference type="NCBI Taxonomy" id="68775"/>
    <lineage>
        <taxon>Eukaryota</taxon>
        <taxon>Fungi</taxon>
        <taxon>Dikarya</taxon>
        <taxon>Basidiomycota</taxon>
        <taxon>Agaricomycotina</taxon>
        <taxon>Agaricomycetes</taxon>
        <taxon>Agaricomycetidae</taxon>
        <taxon>Agaricales</taxon>
        <taxon>Agaricineae</taxon>
        <taxon>Nidulariaceae</taxon>
        <taxon>Crucibulum</taxon>
    </lineage>
</organism>
<name>A0A5C3LM88_9AGAR</name>
<dbReference type="Proteomes" id="UP000308652">
    <property type="component" value="Unassembled WGS sequence"/>
</dbReference>
<feature type="domain" description="RNase III" evidence="1">
    <location>
        <begin position="52"/>
        <end position="189"/>
    </location>
</feature>
<reference evidence="2 3" key="1">
    <citation type="journal article" date="2019" name="Nat. Ecol. Evol.">
        <title>Megaphylogeny resolves global patterns of mushroom evolution.</title>
        <authorList>
            <person name="Varga T."/>
            <person name="Krizsan K."/>
            <person name="Foldi C."/>
            <person name="Dima B."/>
            <person name="Sanchez-Garcia M."/>
            <person name="Sanchez-Ramirez S."/>
            <person name="Szollosi G.J."/>
            <person name="Szarkandi J.G."/>
            <person name="Papp V."/>
            <person name="Albert L."/>
            <person name="Andreopoulos W."/>
            <person name="Angelini C."/>
            <person name="Antonin V."/>
            <person name="Barry K.W."/>
            <person name="Bougher N.L."/>
            <person name="Buchanan P."/>
            <person name="Buyck B."/>
            <person name="Bense V."/>
            <person name="Catcheside P."/>
            <person name="Chovatia M."/>
            <person name="Cooper J."/>
            <person name="Damon W."/>
            <person name="Desjardin D."/>
            <person name="Finy P."/>
            <person name="Geml J."/>
            <person name="Haridas S."/>
            <person name="Hughes K."/>
            <person name="Justo A."/>
            <person name="Karasinski D."/>
            <person name="Kautmanova I."/>
            <person name="Kiss B."/>
            <person name="Kocsube S."/>
            <person name="Kotiranta H."/>
            <person name="LaButti K.M."/>
            <person name="Lechner B.E."/>
            <person name="Liimatainen K."/>
            <person name="Lipzen A."/>
            <person name="Lukacs Z."/>
            <person name="Mihaltcheva S."/>
            <person name="Morgado L.N."/>
            <person name="Niskanen T."/>
            <person name="Noordeloos M.E."/>
            <person name="Ohm R.A."/>
            <person name="Ortiz-Santana B."/>
            <person name="Ovrebo C."/>
            <person name="Racz N."/>
            <person name="Riley R."/>
            <person name="Savchenko A."/>
            <person name="Shiryaev A."/>
            <person name="Soop K."/>
            <person name="Spirin V."/>
            <person name="Szebenyi C."/>
            <person name="Tomsovsky M."/>
            <person name="Tulloss R.E."/>
            <person name="Uehling J."/>
            <person name="Grigoriev I.V."/>
            <person name="Vagvolgyi C."/>
            <person name="Papp T."/>
            <person name="Martin F.M."/>
            <person name="Miettinen O."/>
            <person name="Hibbett D.S."/>
            <person name="Nagy L.G."/>
        </authorList>
    </citation>
    <scope>NUCLEOTIDE SEQUENCE [LARGE SCALE GENOMIC DNA]</scope>
    <source>
        <strain evidence="2 3">CBS 166.37</strain>
    </source>
</reference>
<proteinExistence type="predicted"/>
<dbReference type="GO" id="GO:0032543">
    <property type="term" value="P:mitochondrial translation"/>
    <property type="evidence" value="ECO:0007669"/>
    <property type="project" value="InterPro"/>
</dbReference>
<dbReference type="Gene3D" id="1.10.1520.10">
    <property type="entry name" value="Ribonuclease III domain"/>
    <property type="match status" value="1"/>
</dbReference>
<gene>
    <name evidence="2" type="ORF">BDQ12DRAFT_700586</name>
</gene>
<evidence type="ECO:0000259" key="1">
    <source>
        <dbReference type="Pfam" id="PF14622"/>
    </source>
</evidence>
<dbReference type="GO" id="GO:0006396">
    <property type="term" value="P:RNA processing"/>
    <property type="evidence" value="ECO:0007669"/>
    <property type="project" value="InterPro"/>
</dbReference>
<evidence type="ECO:0000313" key="2">
    <source>
        <dbReference type="EMBL" id="TFK33970.1"/>
    </source>
</evidence>
<accession>A0A5C3LM88</accession>
<dbReference type="InterPro" id="IPR040030">
    <property type="entry name" value="Ribosomal_mL57"/>
</dbReference>
<dbReference type="GO" id="GO:0004525">
    <property type="term" value="F:ribonuclease III activity"/>
    <property type="evidence" value="ECO:0007669"/>
    <property type="project" value="InterPro"/>
</dbReference>
<keyword evidence="3" id="KW-1185">Reference proteome</keyword>
<dbReference type="InterPro" id="IPR000999">
    <property type="entry name" value="RNase_III_dom"/>
</dbReference>